<dbReference type="EMBL" id="JACSOD020000487">
    <property type="protein sequence ID" value="MBM6499683.1"/>
    <property type="molecule type" value="Genomic_DNA"/>
</dbReference>
<dbReference type="InterPro" id="IPR024524">
    <property type="entry name" value="DUF3800"/>
</dbReference>
<dbReference type="Pfam" id="PF12686">
    <property type="entry name" value="DUF3800"/>
    <property type="match status" value="1"/>
</dbReference>
<accession>A0ABS2CXI9</accession>
<comment type="caution">
    <text evidence="1">The sequence shown here is derived from an EMBL/GenBank/DDBJ whole genome shotgun (WGS) entry which is preliminary data.</text>
</comment>
<evidence type="ECO:0000313" key="1">
    <source>
        <dbReference type="EMBL" id="MBM6499683.1"/>
    </source>
</evidence>
<gene>
    <name evidence="1" type="ORF">H9X54_010295</name>
</gene>
<organism evidence="1 2">
    <name type="scientific">Flavobacterium macrobrachii</name>
    <dbReference type="NCBI Taxonomy" id="591204"/>
    <lineage>
        <taxon>Bacteria</taxon>
        <taxon>Pseudomonadati</taxon>
        <taxon>Bacteroidota</taxon>
        <taxon>Flavobacteriia</taxon>
        <taxon>Flavobacteriales</taxon>
        <taxon>Flavobacteriaceae</taxon>
        <taxon>Flavobacterium</taxon>
    </lineage>
</organism>
<evidence type="ECO:0000313" key="2">
    <source>
        <dbReference type="Proteomes" id="UP000759529"/>
    </source>
</evidence>
<sequence length="207" mass="23809">MVRVKNVEAVNSFYIIASKLLDSVKEKSVVKPIVDSERYITKIMESIDKYSIDVTFSTFLVLCDKWYKKSKNKIDVKMDTSKQIEHYKHYIDHTEKIAKMSPEVIEIGYDIRKITFPPQINSLEMVDSKNEFGVQCADLIASAISFMYNNENGKFAKFSKEIQESKLLQLSNANVLWPTHDVSPKALGMEDGKGINPIDFMYNNLNF</sequence>
<keyword evidence="2" id="KW-1185">Reference proteome</keyword>
<reference evidence="1 2" key="1">
    <citation type="submission" date="2021-02" db="EMBL/GenBank/DDBJ databases">
        <authorList>
            <person name="Jung H.S."/>
            <person name="Chun B.H."/>
            <person name="Jeon C.O."/>
        </authorList>
    </citation>
    <scope>NUCLEOTIDE SEQUENCE [LARGE SCALE GENOMIC DNA]</scope>
    <source>
        <strain evidence="1 2">LMG 25203</strain>
    </source>
</reference>
<dbReference type="Proteomes" id="UP000759529">
    <property type="component" value="Unassembled WGS sequence"/>
</dbReference>
<dbReference type="RefSeq" id="WP_187657305.1">
    <property type="nucleotide sequence ID" value="NZ_JACSOD020000487.1"/>
</dbReference>
<name>A0ABS2CXI9_9FLAO</name>
<proteinExistence type="predicted"/>
<protein>
    <submittedName>
        <fullName evidence="1">DUF3800 domain-containing protein</fullName>
    </submittedName>
</protein>